<keyword evidence="4" id="KW-0597">Phosphoprotein</keyword>
<keyword evidence="10" id="KW-0175">Coiled coil</keyword>
<dbReference type="SMART" id="SM00304">
    <property type="entry name" value="HAMP"/>
    <property type="match status" value="1"/>
</dbReference>
<keyword evidence="12" id="KW-0472">Membrane</keyword>
<dbReference type="InterPro" id="IPR003660">
    <property type="entry name" value="HAMP_dom"/>
</dbReference>
<dbReference type="CDD" id="cd00082">
    <property type="entry name" value="HisKA"/>
    <property type="match status" value="1"/>
</dbReference>
<accession>A0ABR6ELH1</accession>
<feature type="region of interest" description="Disordered" evidence="11">
    <location>
        <begin position="495"/>
        <end position="572"/>
    </location>
</feature>
<comment type="caution">
    <text evidence="15">The sequence shown here is derived from an EMBL/GenBank/DDBJ whole genome shotgun (WGS) entry which is preliminary data.</text>
</comment>
<dbReference type="SUPFAM" id="SSF47384">
    <property type="entry name" value="Homodimeric domain of signal transducing histidine kinase"/>
    <property type="match status" value="1"/>
</dbReference>
<feature type="compositionally biased region" description="Pro residues" evidence="11">
    <location>
        <begin position="561"/>
        <end position="572"/>
    </location>
</feature>
<comment type="catalytic activity">
    <reaction evidence="1">
        <text>ATP + protein L-histidine = ADP + protein N-phospho-L-histidine.</text>
        <dbReference type="EC" id="2.7.13.3"/>
    </reaction>
</comment>
<dbReference type="InterPro" id="IPR007891">
    <property type="entry name" value="CHASE3"/>
</dbReference>
<evidence type="ECO:0000256" key="1">
    <source>
        <dbReference type="ARBA" id="ARBA00000085"/>
    </source>
</evidence>
<feature type="domain" description="Histidine kinase" evidence="13">
    <location>
        <begin position="272"/>
        <end position="498"/>
    </location>
</feature>
<evidence type="ECO:0000313" key="15">
    <source>
        <dbReference type="EMBL" id="MBB1246170.1"/>
    </source>
</evidence>
<evidence type="ECO:0000259" key="13">
    <source>
        <dbReference type="PROSITE" id="PS50109"/>
    </source>
</evidence>
<dbReference type="SMART" id="SM00387">
    <property type="entry name" value="HATPase_c"/>
    <property type="match status" value="1"/>
</dbReference>
<evidence type="ECO:0000256" key="10">
    <source>
        <dbReference type="SAM" id="Coils"/>
    </source>
</evidence>
<keyword evidence="5" id="KW-0808">Transferase</keyword>
<gene>
    <name evidence="15" type="ORF">GL263_21820</name>
</gene>
<feature type="coiled-coil region" evidence="10">
    <location>
        <begin position="128"/>
        <end position="159"/>
    </location>
</feature>
<dbReference type="PROSITE" id="PS50109">
    <property type="entry name" value="HIS_KIN"/>
    <property type="match status" value="1"/>
</dbReference>
<dbReference type="InterPro" id="IPR003661">
    <property type="entry name" value="HisK_dim/P_dom"/>
</dbReference>
<dbReference type="InterPro" id="IPR036890">
    <property type="entry name" value="HATPase_C_sf"/>
</dbReference>
<protein>
    <recommendedName>
        <fullName evidence="3">histidine kinase</fullName>
        <ecNumber evidence="3">2.7.13.3</ecNumber>
    </recommendedName>
</protein>
<reference evidence="16" key="1">
    <citation type="journal article" date="2020" name="Syst. Appl. Microbiol.">
        <title>Streptomyces alkaliterrae sp. nov., isolated from an alkaline soil, and emended descriptions of Streptomyces alkaliphilus, Streptomyces calidiresistens and Streptomyces durbertensis.</title>
        <authorList>
            <person name="Swiecimska M."/>
            <person name="Golinska P."/>
            <person name="Nouioui I."/>
            <person name="Wypij M."/>
            <person name="Rai M."/>
            <person name="Sangal V."/>
            <person name="Goodfellow M."/>
        </authorList>
    </citation>
    <scope>NUCLEOTIDE SEQUENCE [LARGE SCALE GENOMIC DNA]</scope>
    <source>
        <strain evidence="16">DSM 104538</strain>
    </source>
</reference>
<dbReference type="Pfam" id="PF05227">
    <property type="entry name" value="CHASE3"/>
    <property type="match status" value="1"/>
</dbReference>
<dbReference type="PRINTS" id="PR00344">
    <property type="entry name" value="BCTRLSENSOR"/>
</dbReference>
<dbReference type="InterPro" id="IPR005467">
    <property type="entry name" value="His_kinase_dom"/>
</dbReference>
<dbReference type="SUPFAM" id="SSF158472">
    <property type="entry name" value="HAMP domain-like"/>
    <property type="match status" value="1"/>
</dbReference>
<evidence type="ECO:0000256" key="7">
    <source>
        <dbReference type="ARBA" id="ARBA00022777"/>
    </source>
</evidence>
<dbReference type="Pfam" id="PF00672">
    <property type="entry name" value="HAMP"/>
    <property type="match status" value="1"/>
</dbReference>
<proteinExistence type="predicted"/>
<evidence type="ECO:0000256" key="8">
    <source>
        <dbReference type="ARBA" id="ARBA00022989"/>
    </source>
</evidence>
<evidence type="ECO:0000256" key="4">
    <source>
        <dbReference type="ARBA" id="ARBA00022553"/>
    </source>
</evidence>
<dbReference type="Pfam" id="PF02518">
    <property type="entry name" value="HATPase_c"/>
    <property type="match status" value="1"/>
</dbReference>
<dbReference type="Gene3D" id="1.10.287.130">
    <property type="match status" value="1"/>
</dbReference>
<evidence type="ECO:0000259" key="14">
    <source>
        <dbReference type="PROSITE" id="PS50885"/>
    </source>
</evidence>
<dbReference type="Proteomes" id="UP000766698">
    <property type="component" value="Unassembled WGS sequence"/>
</dbReference>
<evidence type="ECO:0000256" key="6">
    <source>
        <dbReference type="ARBA" id="ARBA00022692"/>
    </source>
</evidence>
<evidence type="ECO:0000256" key="11">
    <source>
        <dbReference type="SAM" id="MobiDB-lite"/>
    </source>
</evidence>
<evidence type="ECO:0000256" key="5">
    <source>
        <dbReference type="ARBA" id="ARBA00022679"/>
    </source>
</evidence>
<feature type="transmembrane region" description="Helical" evidence="12">
    <location>
        <begin position="163"/>
        <end position="182"/>
    </location>
</feature>
<dbReference type="InterPro" id="IPR004358">
    <property type="entry name" value="Sig_transdc_His_kin-like_C"/>
</dbReference>
<dbReference type="SMART" id="SM00388">
    <property type="entry name" value="HisKA"/>
    <property type="match status" value="1"/>
</dbReference>
<dbReference type="PANTHER" id="PTHR43304:SF1">
    <property type="entry name" value="PAC DOMAIN-CONTAINING PROTEIN"/>
    <property type="match status" value="1"/>
</dbReference>
<name>A0ABR6ELH1_9ACTN</name>
<dbReference type="EMBL" id="WMLF01000423">
    <property type="protein sequence ID" value="MBB1246170.1"/>
    <property type="molecule type" value="Genomic_DNA"/>
</dbReference>
<keyword evidence="8 12" id="KW-1133">Transmembrane helix</keyword>
<dbReference type="PANTHER" id="PTHR43304">
    <property type="entry name" value="PHYTOCHROME-LIKE PROTEIN CPH1"/>
    <property type="match status" value="1"/>
</dbReference>
<dbReference type="Gene3D" id="3.30.565.10">
    <property type="entry name" value="Histidine kinase-like ATPase, C-terminal domain"/>
    <property type="match status" value="1"/>
</dbReference>
<dbReference type="InterPro" id="IPR036097">
    <property type="entry name" value="HisK_dim/P_sf"/>
</dbReference>
<evidence type="ECO:0000256" key="12">
    <source>
        <dbReference type="SAM" id="Phobius"/>
    </source>
</evidence>
<evidence type="ECO:0000313" key="16">
    <source>
        <dbReference type="Proteomes" id="UP000766698"/>
    </source>
</evidence>
<organism evidence="15 16">
    <name type="scientific">Streptomyces durbertensis</name>
    <dbReference type="NCBI Taxonomy" id="2448886"/>
    <lineage>
        <taxon>Bacteria</taxon>
        <taxon>Bacillati</taxon>
        <taxon>Actinomycetota</taxon>
        <taxon>Actinomycetes</taxon>
        <taxon>Kitasatosporales</taxon>
        <taxon>Streptomycetaceae</taxon>
        <taxon>Streptomyces</taxon>
    </lineage>
</organism>
<dbReference type="PROSITE" id="PS50885">
    <property type="entry name" value="HAMP"/>
    <property type="match status" value="1"/>
</dbReference>
<evidence type="ECO:0000256" key="3">
    <source>
        <dbReference type="ARBA" id="ARBA00012438"/>
    </source>
</evidence>
<dbReference type="Pfam" id="PF00512">
    <property type="entry name" value="HisKA"/>
    <property type="match status" value="1"/>
</dbReference>
<keyword evidence="7" id="KW-0418">Kinase</keyword>
<feature type="domain" description="HAMP" evidence="14">
    <location>
        <begin position="184"/>
        <end position="236"/>
    </location>
</feature>
<keyword evidence="16" id="KW-1185">Reference proteome</keyword>
<sequence length="572" mass="62380">MALVTAVGGTVTAASLSRASEAEDRLISVLGPARTDVYRLRAAMLDQETGLRGFLITRSEESLEPYHRGSAAERQLRRSLAARLEQLPSARAETDEVGRAVDAWRRDHAEPVLRGDGDDFDTTGKAAFEGVRAALDSLQSQLEAERREARSELTAANQARDRVLYGVLGMFLLTGLGLLVLLHYSVGRPLERVSGAARRVAEGHFEHRIPQHGPADLRALARDVEAMRRRIVGELTTARRQRAEIARQAEELDQQAEELRRSNADLEQFAYVASHDLQEPLRKVASFCRLLEKRYGDQLDERGVQYIDFAVDGAKRMQVLIDDLLTYSRVGRRDDPHTRVELDDALDGALRNLDASLEEADAVVERPRRLPSVIGDPTLMTMLWQNLVGNAVKFRRPDRPPVVRIDARWSAEPLAGAAASDAGHWTFSVTDNGIGVAPEFAEKVFVIFQRLHNRDAYGGTGIGLSLCKKIVEQSGGTIALDTAHREGTRVVFTLPAVDGDQPGAAPPPADDGTAEVDHAAEADGTDGGPATRGPDERPSNQPVETPPPADPADGIPSAPTDRPPPQAARPSR</sequence>
<dbReference type="CDD" id="cd06225">
    <property type="entry name" value="HAMP"/>
    <property type="match status" value="1"/>
</dbReference>
<dbReference type="InterPro" id="IPR003594">
    <property type="entry name" value="HATPase_dom"/>
</dbReference>
<dbReference type="EC" id="2.7.13.3" evidence="3"/>
<evidence type="ECO:0000256" key="2">
    <source>
        <dbReference type="ARBA" id="ARBA00004236"/>
    </source>
</evidence>
<keyword evidence="6 12" id="KW-0812">Transmembrane</keyword>
<comment type="subcellular location">
    <subcellularLocation>
        <location evidence="2">Cell membrane</location>
    </subcellularLocation>
</comment>
<feature type="coiled-coil region" evidence="10">
    <location>
        <begin position="235"/>
        <end position="269"/>
    </location>
</feature>
<dbReference type="Gene3D" id="6.10.340.10">
    <property type="match status" value="1"/>
</dbReference>
<keyword evidence="9" id="KW-0902">Two-component regulatory system</keyword>
<evidence type="ECO:0000256" key="9">
    <source>
        <dbReference type="ARBA" id="ARBA00023012"/>
    </source>
</evidence>
<dbReference type="InterPro" id="IPR052162">
    <property type="entry name" value="Sensor_kinase/Photoreceptor"/>
</dbReference>
<feature type="non-terminal residue" evidence="15">
    <location>
        <position position="572"/>
    </location>
</feature>
<dbReference type="SUPFAM" id="SSF55874">
    <property type="entry name" value="ATPase domain of HSP90 chaperone/DNA topoisomerase II/histidine kinase"/>
    <property type="match status" value="1"/>
</dbReference>